<dbReference type="VEuPathDB" id="CryptoDB:Cvel_13570"/>
<dbReference type="GO" id="GO:0032311">
    <property type="term" value="C:angiogenin-PRI complex"/>
    <property type="evidence" value="ECO:0007669"/>
    <property type="project" value="TreeGrafter"/>
</dbReference>
<dbReference type="PANTHER" id="PTHR24112:SF50">
    <property type="entry name" value="RIBONUCLEASE INHIBITOR"/>
    <property type="match status" value="1"/>
</dbReference>
<proteinExistence type="predicted"/>
<dbReference type="InterPro" id="IPR051279">
    <property type="entry name" value="PP1-Reg/Actin-Interact_Protein"/>
</dbReference>
<dbReference type="GO" id="GO:0008428">
    <property type="term" value="F:ribonuclease inhibitor activity"/>
    <property type="evidence" value="ECO:0007669"/>
    <property type="project" value="TreeGrafter"/>
</dbReference>
<name>A0A0G4IEC9_9ALVE</name>
<dbReference type="InterPro" id="IPR032675">
    <property type="entry name" value="LRR_dom_sf"/>
</dbReference>
<organism evidence="1">
    <name type="scientific">Chromera velia CCMP2878</name>
    <dbReference type="NCBI Taxonomy" id="1169474"/>
    <lineage>
        <taxon>Eukaryota</taxon>
        <taxon>Sar</taxon>
        <taxon>Alveolata</taxon>
        <taxon>Colpodellida</taxon>
        <taxon>Chromeraceae</taxon>
        <taxon>Chromera</taxon>
    </lineage>
</organism>
<dbReference type="SUPFAM" id="SSF52047">
    <property type="entry name" value="RNI-like"/>
    <property type="match status" value="3"/>
</dbReference>
<dbReference type="GO" id="GO:0030027">
    <property type="term" value="C:lamellipodium"/>
    <property type="evidence" value="ECO:0007669"/>
    <property type="project" value="TreeGrafter"/>
</dbReference>
<dbReference type="GO" id="GO:0005654">
    <property type="term" value="C:nucleoplasm"/>
    <property type="evidence" value="ECO:0007669"/>
    <property type="project" value="TreeGrafter"/>
</dbReference>
<dbReference type="Gene3D" id="3.80.10.10">
    <property type="entry name" value="Ribonuclease Inhibitor"/>
    <property type="match status" value="4"/>
</dbReference>
<dbReference type="AlphaFoldDB" id="A0A0G4IEC9"/>
<dbReference type="GO" id="GO:0016477">
    <property type="term" value="P:cell migration"/>
    <property type="evidence" value="ECO:0007669"/>
    <property type="project" value="TreeGrafter"/>
</dbReference>
<dbReference type="PANTHER" id="PTHR24112">
    <property type="entry name" value="LEUCINE-RICH REPEAT, ISOFORM F-RELATED"/>
    <property type="match status" value="1"/>
</dbReference>
<gene>
    <name evidence="1" type="ORF">Cvel_13570</name>
</gene>
<evidence type="ECO:0000313" key="1">
    <source>
        <dbReference type="EMBL" id="CEM55476.1"/>
    </source>
</evidence>
<reference evidence="1" key="1">
    <citation type="submission" date="2014-11" db="EMBL/GenBank/DDBJ databases">
        <authorList>
            <person name="Otto D Thomas"/>
            <person name="Naeem Raeece"/>
        </authorList>
    </citation>
    <scope>NUCLEOTIDE SEQUENCE</scope>
</reference>
<dbReference type="GO" id="GO:0034315">
    <property type="term" value="P:regulation of Arp2/3 complex-mediated actin nucleation"/>
    <property type="evidence" value="ECO:0007669"/>
    <property type="project" value="TreeGrafter"/>
</dbReference>
<dbReference type="PhylomeDB" id="A0A0G4IEC9"/>
<dbReference type="Pfam" id="PF13516">
    <property type="entry name" value="LRR_6"/>
    <property type="match status" value="4"/>
</dbReference>
<protein>
    <submittedName>
        <fullName evidence="1">Uncharacterized protein</fullName>
    </submittedName>
</protein>
<dbReference type="SMART" id="SM00368">
    <property type="entry name" value="LRR_RI"/>
    <property type="match status" value="9"/>
</dbReference>
<accession>A0A0G4IEC9</accession>
<dbReference type="GO" id="GO:0005886">
    <property type="term" value="C:plasma membrane"/>
    <property type="evidence" value="ECO:0007669"/>
    <property type="project" value="TreeGrafter"/>
</dbReference>
<sequence length="959" mass="101402">MTHRQSRNAEEKEEVLEKVHGLTEHQFSLNAGKLGLLLSSFPAGPEFLETLRGGPHVCKGTCLSVLNKFLQSLRVGVGGLGGAVSASLKTLNLSKCDLSDAAGATLLHSLPTSLEYLDLNDNRLRSQSMEALRSAFSDGTLSKLLGLDVSNNPLGPSGVATLASGLSASERALPLQSLKLSKTVAKAEGVKALSVPLKEGKAPSLQVLDLGGNDMRAEGVGGLAGAVGAGTLSCLRVLILKMNCLARRSSDGSWEFCGLSDLFSHQFPSLQELDLSENFLEGNRNGHSAVLMIGEALGEGRLPAVRTLNLLDTHMREADLTAVCTALLAGRAPHVKSLHFPRSYVASCQALASAVDAGNLAELRDVTFSNHFSEGLGVVTRSIVSGKTVSLRTLKIETRSSRDLELIRTQVDEVLGGLAEGLRKGGLRLLEKLVLDFEAGERVQSGQMSEFGRALGVGGMSRLRSLSPSWAEEGDEGVGALAEGLGSGGLVSLEELCLRLSCGHGEGNGCRELGEVLSSGKLSSLRKLLLKWNVEKCLERLVEGLEVGSLSEEVSVDLILSPDMEYADGSTAIKALAALIRSGKLRGLRKLRFDLPKFALRFLTVCDKVGDAPSVLGEALTHGGGEGGTAVLLQGFEELEIDCHGFKVGTGLDGLFRGIASGGDCLPSLYTISVSNLYPRDAAAASPLAECIRKGKFPRLRNLHFPLKFCPDHLSSFSARHRGTMQALAHGLRSPHAKSLRSLSLPLEEREGGVLYRAEAQVVQIRALAEAFKSGQLTGLEQLSFQGDLCTDSLLVLSDGLGSGKLRSLRSLHLKNVPLHGDGSKSALCQALSAEKMPELRHLMLDTVSSDGLKKLTETWVCSTPPPLETLDLSRSAVGDEGIMALVSVAKMGRLPFLKDVRVRYGKGGCRCFGGPLGSLGIASPPCSTGVNGDLGGASRLYASICVEPDGVPPDVSLR</sequence>
<dbReference type="EMBL" id="CDMZ01005879">
    <property type="protein sequence ID" value="CEM55476.1"/>
    <property type="molecule type" value="Genomic_DNA"/>
</dbReference>
<dbReference type="InterPro" id="IPR001611">
    <property type="entry name" value="Leu-rich_rpt"/>
</dbReference>